<dbReference type="Gene3D" id="1.10.3730.20">
    <property type="match status" value="1"/>
</dbReference>
<sequence length="113" mass="11717">MNLNWLAVIAAGLLEIGWAHSIRATDGFTRLVPTLVCGALTLAVLVVLDFGMRGLPVGTAYAVFVGIGATGTALVGMIWRAEPVSLLRVTALVLIIGGVVLLNVADRLVGDHA</sequence>
<dbReference type="SUPFAM" id="SSF103481">
    <property type="entry name" value="Multidrug resistance efflux transporter EmrE"/>
    <property type="match status" value="1"/>
</dbReference>
<comment type="caution">
    <text evidence="9">The sequence shown here is derived from an EMBL/GenBank/DDBJ whole genome shotgun (WGS) entry which is preliminary data.</text>
</comment>
<reference evidence="9 10" key="1">
    <citation type="submission" date="2020-07" db="EMBL/GenBank/DDBJ databases">
        <title>Sequencing the genomes of 1000 actinobacteria strains.</title>
        <authorList>
            <person name="Klenk H.-P."/>
        </authorList>
    </citation>
    <scope>NUCLEOTIDE SEQUENCE [LARGE SCALE GENOMIC DNA]</scope>
    <source>
        <strain evidence="9 10">DSM 103164</strain>
    </source>
</reference>
<feature type="transmembrane region" description="Helical" evidence="8">
    <location>
        <begin position="60"/>
        <end position="79"/>
    </location>
</feature>
<evidence type="ECO:0000313" key="10">
    <source>
        <dbReference type="Proteomes" id="UP000527616"/>
    </source>
</evidence>
<keyword evidence="3" id="KW-1003">Cell membrane</keyword>
<evidence type="ECO:0000256" key="5">
    <source>
        <dbReference type="ARBA" id="ARBA00022989"/>
    </source>
</evidence>
<keyword evidence="2" id="KW-0813">Transport</keyword>
<accession>A0A7Z0DA04</accession>
<protein>
    <submittedName>
        <fullName evidence="9">Quaternary ammonium compound-resistance protein SugE</fullName>
    </submittedName>
</protein>
<name>A0A7Z0DA04_9ACTN</name>
<keyword evidence="4 7" id="KW-0812">Transmembrane</keyword>
<dbReference type="PANTHER" id="PTHR30561">
    <property type="entry name" value="SMR FAMILY PROTON-DEPENDENT DRUG EFFLUX TRANSPORTER SUGE"/>
    <property type="match status" value="1"/>
</dbReference>
<dbReference type="PANTHER" id="PTHR30561:SF0">
    <property type="entry name" value="GUANIDINIUM EXPORTER"/>
    <property type="match status" value="1"/>
</dbReference>
<dbReference type="GO" id="GO:0005886">
    <property type="term" value="C:plasma membrane"/>
    <property type="evidence" value="ECO:0007669"/>
    <property type="project" value="UniProtKB-SubCell"/>
</dbReference>
<gene>
    <name evidence="9" type="ORF">GGQ54_002274</name>
</gene>
<evidence type="ECO:0000313" key="9">
    <source>
        <dbReference type="EMBL" id="NYI71714.1"/>
    </source>
</evidence>
<dbReference type="FunFam" id="1.10.3730.20:FF:000001">
    <property type="entry name" value="Quaternary ammonium compound resistance transporter SugE"/>
    <property type="match status" value="1"/>
</dbReference>
<proteinExistence type="inferred from homology"/>
<evidence type="ECO:0000256" key="4">
    <source>
        <dbReference type="ARBA" id="ARBA00022692"/>
    </source>
</evidence>
<dbReference type="Proteomes" id="UP000527616">
    <property type="component" value="Unassembled WGS sequence"/>
</dbReference>
<dbReference type="AlphaFoldDB" id="A0A7Z0DA04"/>
<dbReference type="InterPro" id="IPR000390">
    <property type="entry name" value="Small_drug/metabolite_transptr"/>
</dbReference>
<evidence type="ECO:0000256" key="6">
    <source>
        <dbReference type="ARBA" id="ARBA00023136"/>
    </source>
</evidence>
<feature type="transmembrane region" description="Helical" evidence="8">
    <location>
        <begin position="85"/>
        <end position="105"/>
    </location>
</feature>
<evidence type="ECO:0000256" key="7">
    <source>
        <dbReference type="RuleBase" id="RU003942"/>
    </source>
</evidence>
<comment type="subcellular location">
    <subcellularLocation>
        <location evidence="1 7">Cell membrane</location>
        <topology evidence="1 7">Multi-pass membrane protein</topology>
    </subcellularLocation>
</comment>
<evidence type="ECO:0000256" key="3">
    <source>
        <dbReference type="ARBA" id="ARBA00022475"/>
    </source>
</evidence>
<dbReference type="Pfam" id="PF00893">
    <property type="entry name" value="Multi_Drug_Res"/>
    <property type="match status" value="1"/>
</dbReference>
<evidence type="ECO:0000256" key="8">
    <source>
        <dbReference type="SAM" id="Phobius"/>
    </source>
</evidence>
<keyword evidence="5 8" id="KW-1133">Transmembrane helix</keyword>
<dbReference type="RefSeq" id="WP_179445503.1">
    <property type="nucleotide sequence ID" value="NZ_JACBZS010000001.1"/>
</dbReference>
<organism evidence="9 10">
    <name type="scientific">Naumannella cuiyingiana</name>
    <dbReference type="NCBI Taxonomy" id="1347891"/>
    <lineage>
        <taxon>Bacteria</taxon>
        <taxon>Bacillati</taxon>
        <taxon>Actinomycetota</taxon>
        <taxon>Actinomycetes</taxon>
        <taxon>Propionibacteriales</taxon>
        <taxon>Propionibacteriaceae</taxon>
        <taxon>Naumannella</taxon>
    </lineage>
</organism>
<evidence type="ECO:0000256" key="2">
    <source>
        <dbReference type="ARBA" id="ARBA00022448"/>
    </source>
</evidence>
<dbReference type="EMBL" id="JACBZS010000001">
    <property type="protein sequence ID" value="NYI71714.1"/>
    <property type="molecule type" value="Genomic_DNA"/>
</dbReference>
<comment type="similarity">
    <text evidence="7">Belongs to the drug/metabolite transporter (DMT) superfamily. Small multidrug resistance (SMR) (TC 2.A.7.1) family.</text>
</comment>
<dbReference type="GO" id="GO:0022857">
    <property type="term" value="F:transmembrane transporter activity"/>
    <property type="evidence" value="ECO:0007669"/>
    <property type="project" value="InterPro"/>
</dbReference>
<dbReference type="InterPro" id="IPR037185">
    <property type="entry name" value="EmrE-like"/>
</dbReference>
<dbReference type="InterPro" id="IPR045324">
    <property type="entry name" value="Small_multidrug_res"/>
</dbReference>
<feature type="transmembrane region" description="Helical" evidence="8">
    <location>
        <begin position="31"/>
        <end position="48"/>
    </location>
</feature>
<evidence type="ECO:0000256" key="1">
    <source>
        <dbReference type="ARBA" id="ARBA00004651"/>
    </source>
</evidence>
<keyword evidence="6 8" id="KW-0472">Membrane</keyword>
<keyword evidence="10" id="KW-1185">Reference proteome</keyword>